<dbReference type="EMBL" id="JAOQJZ010000001">
    <property type="protein sequence ID" value="MCU6704362.1"/>
    <property type="molecule type" value="Genomic_DNA"/>
</dbReference>
<protein>
    <submittedName>
        <fullName evidence="1">Uncharacterized protein</fullName>
    </submittedName>
</protein>
<organism evidence="1 2">
    <name type="scientific">Hominimerdicola aceti</name>
    <dbReference type="NCBI Taxonomy" id="2981726"/>
    <lineage>
        <taxon>Bacteria</taxon>
        <taxon>Bacillati</taxon>
        <taxon>Bacillota</taxon>
        <taxon>Clostridia</taxon>
        <taxon>Eubacteriales</taxon>
        <taxon>Oscillospiraceae</taxon>
        <taxon>Hominimerdicola</taxon>
    </lineage>
</organism>
<dbReference type="RefSeq" id="WP_267300118.1">
    <property type="nucleotide sequence ID" value="NZ_JAOQJZ010000001.1"/>
</dbReference>
<gene>
    <name evidence="1" type="ORF">OCV57_00265</name>
</gene>
<dbReference type="Proteomes" id="UP001208131">
    <property type="component" value="Unassembled WGS sequence"/>
</dbReference>
<evidence type="ECO:0000313" key="1">
    <source>
        <dbReference type="EMBL" id="MCU6704362.1"/>
    </source>
</evidence>
<accession>A0AAE3IFD0</accession>
<sequence length="65" mass="7347">MEITKINGEEIKIGKTSITVKGDNGKTKGVIKNCNVINNLLPPRTLFEVAYKLRKKNIKVMDFLQ</sequence>
<keyword evidence="2" id="KW-1185">Reference proteome</keyword>
<evidence type="ECO:0000313" key="2">
    <source>
        <dbReference type="Proteomes" id="UP001208131"/>
    </source>
</evidence>
<dbReference type="AlphaFoldDB" id="A0AAE3IFD0"/>
<proteinExistence type="predicted"/>
<name>A0AAE3IFD0_9FIRM</name>
<comment type="caution">
    <text evidence="1">The sequence shown here is derived from an EMBL/GenBank/DDBJ whole genome shotgun (WGS) entry which is preliminary data.</text>
</comment>
<reference evidence="1 2" key="1">
    <citation type="journal article" date="2021" name="ISME Commun">
        <title>Automated analysis of genomic sequences facilitates high-throughput and comprehensive description of bacteria.</title>
        <authorList>
            <person name="Hitch T.C.A."/>
        </authorList>
    </citation>
    <scope>NUCLEOTIDE SEQUENCE [LARGE SCALE GENOMIC DNA]</scope>
    <source>
        <strain evidence="1 2">Sanger_31</strain>
    </source>
</reference>